<evidence type="ECO:0000313" key="3">
    <source>
        <dbReference type="EMBL" id="QDG69131.1"/>
    </source>
</evidence>
<dbReference type="KEGG" id="jas:FJQ89_00915"/>
<dbReference type="AlphaFoldDB" id="A0A4Y6R837"/>
<dbReference type="Proteomes" id="UP000316665">
    <property type="component" value="Chromosome"/>
</dbReference>
<dbReference type="EMBL" id="CP041185">
    <property type="protein sequence ID" value="QDG69131.1"/>
    <property type="molecule type" value="Genomic_DNA"/>
</dbReference>
<keyword evidence="1" id="KW-0677">Repeat</keyword>
<protein>
    <recommendedName>
        <fullName evidence="5">MORN repeat protein</fullName>
    </recommendedName>
</protein>
<reference evidence="3 4" key="1">
    <citation type="submission" date="2019-06" db="EMBL/GenBank/DDBJ databases">
        <title>Complete genome sequence of Janthinobacterium sp. SNU WT3 isolated from diseased rainbow trout.</title>
        <authorList>
            <person name="Oh W.T."/>
            <person name="Park S.C."/>
        </authorList>
    </citation>
    <scope>NUCLEOTIDE SEQUENCE [LARGE SCALE GENOMIC DNA]</scope>
    <source>
        <strain evidence="3 4">SNU WT3</strain>
    </source>
</reference>
<accession>A0A4Y6R837</accession>
<dbReference type="GO" id="GO:0005829">
    <property type="term" value="C:cytosol"/>
    <property type="evidence" value="ECO:0007669"/>
    <property type="project" value="TreeGrafter"/>
</dbReference>
<dbReference type="InterPro" id="IPR003409">
    <property type="entry name" value="MORN"/>
</dbReference>
<evidence type="ECO:0000256" key="1">
    <source>
        <dbReference type="ARBA" id="ARBA00022737"/>
    </source>
</evidence>
<proteinExistence type="predicted"/>
<dbReference type="SMART" id="SM00698">
    <property type="entry name" value="MORN"/>
    <property type="match status" value="4"/>
</dbReference>
<keyword evidence="2" id="KW-0732">Signal</keyword>
<dbReference type="OrthoDB" id="8911971at2"/>
<name>A0A4Y6R837_9BURK</name>
<dbReference type="Pfam" id="PF02493">
    <property type="entry name" value="MORN"/>
    <property type="match status" value="4"/>
</dbReference>
<sequence>MIKYYILLALLCSSSAGAAGITYAGRADCRVAEQARVAGQVAYWSGACKEGYASGPGALQWSKDGKATERYEGTLSRGVPEGAGIAQWADGSRYEGNYQDGMLHGPAVVMFKEGDKLEASFEQDKPVGNVKVLYGGGDRYEGGWKNGPEGSGTRVFALGGSYRGQWREGKPFGDGEILYPNGQVLKAHFNGSFQMTVPAEKLAVAQPYVLKRKEPPTGSAIHSAIGRGYIAPPEKSYAQLTPEQQQQVKSNYPILQDDDAPPYPEKGMQEPSYSMSRLISRGDVVGQFHAHVSVDELGVAKSVAMLKSPDGESGKLVALMLMQVKYTPGRCAGQPCAMAVPFIFELSYTK</sequence>
<gene>
    <name evidence="3" type="ORF">FJQ89_00915</name>
</gene>
<dbReference type="PANTHER" id="PTHR43215">
    <property type="entry name" value="RADIAL SPOKE HEAD 1 HOMOLOG"/>
    <property type="match status" value="1"/>
</dbReference>
<evidence type="ECO:0008006" key="5">
    <source>
        <dbReference type="Google" id="ProtNLM"/>
    </source>
</evidence>
<feature type="signal peptide" evidence="2">
    <location>
        <begin position="1"/>
        <end position="18"/>
    </location>
</feature>
<dbReference type="SUPFAM" id="SSF82185">
    <property type="entry name" value="Histone H3 K4-specific methyltransferase SET7/9 N-terminal domain"/>
    <property type="match status" value="1"/>
</dbReference>
<dbReference type="Gene3D" id="2.20.110.10">
    <property type="entry name" value="Histone H3 K4-specific methyltransferase SET7/9 N-terminal domain"/>
    <property type="match status" value="2"/>
</dbReference>
<evidence type="ECO:0000256" key="2">
    <source>
        <dbReference type="SAM" id="SignalP"/>
    </source>
</evidence>
<keyword evidence="4" id="KW-1185">Reference proteome</keyword>
<evidence type="ECO:0000313" key="4">
    <source>
        <dbReference type="Proteomes" id="UP000316665"/>
    </source>
</evidence>
<feature type="chain" id="PRO_5021492756" description="MORN repeat protein" evidence="2">
    <location>
        <begin position="19"/>
        <end position="350"/>
    </location>
</feature>
<dbReference type="RefSeq" id="WP_141168671.1">
    <property type="nucleotide sequence ID" value="NZ_CP041185.1"/>
</dbReference>
<organism evidence="3 4">
    <name type="scientific">Janthinobacterium tructae</name>
    <dbReference type="NCBI Taxonomy" id="2590869"/>
    <lineage>
        <taxon>Bacteria</taxon>
        <taxon>Pseudomonadati</taxon>
        <taxon>Pseudomonadota</taxon>
        <taxon>Betaproteobacteria</taxon>
        <taxon>Burkholderiales</taxon>
        <taxon>Oxalobacteraceae</taxon>
        <taxon>Janthinobacterium</taxon>
    </lineage>
</organism>
<dbReference type="PANTHER" id="PTHR43215:SF14">
    <property type="entry name" value="RADIAL SPOKE HEAD 1 HOMOLOG"/>
    <property type="match status" value="1"/>
</dbReference>